<reference evidence="2" key="1">
    <citation type="journal article" date="2019" name="Int. J. Syst. Evol. Microbiol.">
        <title>The Global Catalogue of Microorganisms (GCM) 10K type strain sequencing project: providing services to taxonomists for standard genome sequencing and annotation.</title>
        <authorList>
            <consortium name="The Broad Institute Genomics Platform"/>
            <consortium name="The Broad Institute Genome Sequencing Center for Infectious Disease"/>
            <person name="Wu L."/>
            <person name="Ma J."/>
        </authorList>
    </citation>
    <scope>NUCLEOTIDE SEQUENCE [LARGE SCALE GENOMIC DNA]</scope>
    <source>
        <strain evidence="2">CCUG 61484</strain>
    </source>
</reference>
<gene>
    <name evidence="1" type="ORF">ACFQZX_03775</name>
</gene>
<comment type="caution">
    <text evidence="1">The sequence shown here is derived from an EMBL/GenBank/DDBJ whole genome shotgun (WGS) entry which is preliminary data.</text>
</comment>
<protein>
    <submittedName>
        <fullName evidence="1">Phosphoribosylpyrophosphate synthetase</fullName>
    </submittedName>
</protein>
<evidence type="ECO:0000313" key="1">
    <source>
        <dbReference type="EMBL" id="MFD0792721.1"/>
    </source>
</evidence>
<proteinExistence type="predicted"/>
<dbReference type="Proteomes" id="UP001597010">
    <property type="component" value="Unassembled WGS sequence"/>
</dbReference>
<keyword evidence="2" id="KW-1185">Reference proteome</keyword>
<sequence>MQPMTTVSEVINHLREKGYTEDFNLHENCLRCAGNQLQLHPEDFVVDRHYRFEGASDPGDEAIVYAISSDKYNLKGVLVNGYGPTADPITDKMVKALEEKPGA</sequence>
<evidence type="ECO:0000313" key="2">
    <source>
        <dbReference type="Proteomes" id="UP001597010"/>
    </source>
</evidence>
<name>A0ABW3AQE2_9SPHI</name>
<accession>A0ABW3AQE2</accession>
<organism evidence="1 2">
    <name type="scientific">Mucilaginibacter litoreus</name>
    <dbReference type="NCBI Taxonomy" id="1048221"/>
    <lineage>
        <taxon>Bacteria</taxon>
        <taxon>Pseudomonadati</taxon>
        <taxon>Bacteroidota</taxon>
        <taxon>Sphingobacteriia</taxon>
        <taxon>Sphingobacteriales</taxon>
        <taxon>Sphingobacteriaceae</taxon>
        <taxon>Mucilaginibacter</taxon>
    </lineage>
</organism>
<dbReference type="EMBL" id="JBHTHZ010000002">
    <property type="protein sequence ID" value="MFD0792721.1"/>
    <property type="molecule type" value="Genomic_DNA"/>
</dbReference>